<evidence type="ECO:0000313" key="4">
    <source>
        <dbReference type="Proteomes" id="UP000034952"/>
    </source>
</evidence>
<sequence length="351" mass="40034">MKVVSLIGARPQYIKEAVLNKAFREAGIEEIIVNSGQHYDYNMADVFFEKLGIKAPDYNLKVGSGLHGEMTAKIMIEFEKLLMDIKPDMVLLYGDTNTTLAGAIVAAKLKIKFAHVEAGIRMLPKDMPEEINRTLTDRIANLLFCPSQLAVKNLEKEGITEGVYFTGDVMYDLFLESKNHFDYSLYESMKLDDGKYILVTLHRDYNVDDRERFGKILEALSTLAQDTRVVFSMHPRSMKMVKEFGYEKLLEKIDVLEPIDYLSLMGLLQHCKSVVTDSGGLQKESYFSKKPGFLLMPDPAWHELVELKMNHLCKPENLLEKMKICEEYNYVPNIYGDGKAGKKIVKILESM</sequence>
<evidence type="ECO:0000313" key="3">
    <source>
        <dbReference type="EMBL" id="KKP66004.1"/>
    </source>
</evidence>
<keyword evidence="1" id="KW-0413">Isomerase</keyword>
<protein>
    <submittedName>
        <fullName evidence="3">UDP-N-acetylglucosamine 2-epimerase</fullName>
    </submittedName>
</protein>
<evidence type="ECO:0000256" key="1">
    <source>
        <dbReference type="RuleBase" id="RU003513"/>
    </source>
</evidence>
<comment type="similarity">
    <text evidence="1">Belongs to the UDP-N-acetylglucosamine 2-epimerase family.</text>
</comment>
<dbReference type="InterPro" id="IPR003331">
    <property type="entry name" value="UDP_GlcNAc_Epimerase_2_dom"/>
</dbReference>
<dbReference type="CDD" id="cd03786">
    <property type="entry name" value="GTB_UDP-GlcNAc_2-Epimerase"/>
    <property type="match status" value="1"/>
</dbReference>
<proteinExistence type="inferred from homology"/>
<dbReference type="Proteomes" id="UP000034952">
    <property type="component" value="Unassembled WGS sequence"/>
</dbReference>
<dbReference type="Gene3D" id="3.40.50.2000">
    <property type="entry name" value="Glycogen Phosphorylase B"/>
    <property type="match status" value="2"/>
</dbReference>
<dbReference type="AlphaFoldDB" id="A0A0G0B9D4"/>
<dbReference type="InterPro" id="IPR029767">
    <property type="entry name" value="WecB-like"/>
</dbReference>
<dbReference type="NCBIfam" id="TIGR00236">
    <property type="entry name" value="wecB"/>
    <property type="match status" value="1"/>
</dbReference>
<dbReference type="EMBL" id="LBPY01000014">
    <property type="protein sequence ID" value="KKP66004.1"/>
    <property type="molecule type" value="Genomic_DNA"/>
</dbReference>
<dbReference type="PANTHER" id="PTHR43174">
    <property type="entry name" value="UDP-N-ACETYLGLUCOSAMINE 2-EPIMERASE"/>
    <property type="match status" value="1"/>
</dbReference>
<organism evidence="3 4">
    <name type="scientific">Candidatus Nomurabacteria bacterium GW2011_GWE1_35_16</name>
    <dbReference type="NCBI Taxonomy" id="1618761"/>
    <lineage>
        <taxon>Bacteria</taxon>
        <taxon>Candidatus Nomuraibacteriota</taxon>
    </lineage>
</organism>
<feature type="domain" description="UDP-N-acetylglucosamine 2-epimerase" evidence="2">
    <location>
        <begin position="25"/>
        <end position="349"/>
    </location>
</feature>
<name>A0A0G0B9D4_9BACT</name>
<dbReference type="PANTHER" id="PTHR43174:SF1">
    <property type="entry name" value="UDP-N-ACETYLGLUCOSAMINE 2-EPIMERASE"/>
    <property type="match status" value="1"/>
</dbReference>
<dbReference type="GO" id="GO:0016853">
    <property type="term" value="F:isomerase activity"/>
    <property type="evidence" value="ECO:0007669"/>
    <property type="project" value="UniProtKB-KW"/>
</dbReference>
<evidence type="ECO:0000259" key="2">
    <source>
        <dbReference type="Pfam" id="PF02350"/>
    </source>
</evidence>
<comment type="caution">
    <text evidence="3">The sequence shown here is derived from an EMBL/GenBank/DDBJ whole genome shotgun (WGS) entry which is preliminary data.</text>
</comment>
<dbReference type="PATRIC" id="fig|1618761.3.peg.641"/>
<accession>A0A0G0B9D4</accession>
<dbReference type="SUPFAM" id="SSF53756">
    <property type="entry name" value="UDP-Glycosyltransferase/glycogen phosphorylase"/>
    <property type="match status" value="1"/>
</dbReference>
<dbReference type="Pfam" id="PF02350">
    <property type="entry name" value="Epimerase_2"/>
    <property type="match status" value="1"/>
</dbReference>
<gene>
    <name evidence="3" type="ORF">UR64_C0014G0005</name>
</gene>
<reference evidence="3 4" key="1">
    <citation type="journal article" date="2015" name="Nature">
        <title>rRNA introns, odd ribosomes, and small enigmatic genomes across a large radiation of phyla.</title>
        <authorList>
            <person name="Brown C.T."/>
            <person name="Hug L.A."/>
            <person name="Thomas B.C."/>
            <person name="Sharon I."/>
            <person name="Castelle C.J."/>
            <person name="Singh A."/>
            <person name="Wilkins M.J."/>
            <person name="Williams K.H."/>
            <person name="Banfield J.F."/>
        </authorList>
    </citation>
    <scope>NUCLEOTIDE SEQUENCE [LARGE SCALE GENOMIC DNA]</scope>
</reference>